<feature type="transmembrane region" description="Helical" evidence="10">
    <location>
        <begin position="887"/>
        <end position="908"/>
    </location>
</feature>
<reference evidence="11 12" key="1">
    <citation type="submission" date="2018-11" db="EMBL/GenBank/DDBJ databases">
        <title>Genome assembly of Steccherinum ochraceum LE-BIN_3174, the white-rot fungus of the Steccherinaceae family (The Residual Polyporoid clade, Polyporales, Basidiomycota).</title>
        <authorList>
            <person name="Fedorova T.V."/>
            <person name="Glazunova O.A."/>
            <person name="Landesman E.O."/>
            <person name="Moiseenko K.V."/>
            <person name="Psurtseva N.V."/>
            <person name="Savinova O.S."/>
            <person name="Shakhova N.V."/>
            <person name="Tyazhelova T.V."/>
            <person name="Vasina D.V."/>
        </authorList>
    </citation>
    <scope>NUCLEOTIDE SEQUENCE [LARGE SCALE GENOMIC DNA]</scope>
    <source>
        <strain evidence="11 12">LE-BIN_3174</strain>
    </source>
</reference>
<evidence type="ECO:0000256" key="8">
    <source>
        <dbReference type="ARBA" id="ARBA00023136"/>
    </source>
</evidence>
<evidence type="ECO:0000256" key="9">
    <source>
        <dbReference type="SAM" id="MobiDB-lite"/>
    </source>
</evidence>
<feature type="transmembrane region" description="Helical" evidence="10">
    <location>
        <begin position="507"/>
        <end position="526"/>
    </location>
</feature>
<dbReference type="GO" id="GO:0015031">
    <property type="term" value="P:protein transport"/>
    <property type="evidence" value="ECO:0007669"/>
    <property type="project" value="UniProtKB-KW"/>
</dbReference>
<gene>
    <name evidence="11" type="ORF">EIP91_000998</name>
</gene>
<keyword evidence="5" id="KW-0571">Peptide transport</keyword>
<dbReference type="NCBIfam" id="TIGR00727">
    <property type="entry name" value="ISP4_OPT"/>
    <property type="match status" value="1"/>
</dbReference>
<keyword evidence="4 10" id="KW-0812">Transmembrane</keyword>
<evidence type="ECO:0000256" key="3">
    <source>
        <dbReference type="ARBA" id="ARBA00022448"/>
    </source>
</evidence>
<feature type="compositionally biased region" description="Polar residues" evidence="9">
    <location>
        <begin position="56"/>
        <end position="66"/>
    </location>
</feature>
<feature type="region of interest" description="Disordered" evidence="9">
    <location>
        <begin position="1"/>
        <end position="212"/>
    </location>
</feature>
<feature type="compositionally biased region" description="Low complexity" evidence="9">
    <location>
        <begin position="148"/>
        <end position="163"/>
    </location>
</feature>
<feature type="transmembrane region" description="Helical" evidence="10">
    <location>
        <begin position="851"/>
        <end position="875"/>
    </location>
</feature>
<feature type="transmembrane region" description="Helical" evidence="10">
    <location>
        <begin position="254"/>
        <end position="274"/>
    </location>
</feature>
<dbReference type="Pfam" id="PF03169">
    <property type="entry name" value="OPT"/>
    <property type="match status" value="1"/>
</dbReference>
<feature type="transmembrane region" description="Helical" evidence="10">
    <location>
        <begin position="633"/>
        <end position="653"/>
    </location>
</feature>
<dbReference type="InterPro" id="IPR004648">
    <property type="entry name" value="Oligpept_transpt"/>
</dbReference>
<feature type="transmembrane region" description="Helical" evidence="10">
    <location>
        <begin position="476"/>
        <end position="495"/>
    </location>
</feature>
<evidence type="ECO:0000313" key="11">
    <source>
        <dbReference type="EMBL" id="TCD66757.1"/>
    </source>
</evidence>
<feature type="compositionally biased region" description="Low complexity" evidence="9">
    <location>
        <begin position="67"/>
        <end position="76"/>
    </location>
</feature>
<evidence type="ECO:0000256" key="7">
    <source>
        <dbReference type="ARBA" id="ARBA00022989"/>
    </source>
</evidence>
<protein>
    <recommendedName>
        <fullName evidence="13">Oligopeptide transporter</fullName>
    </recommendedName>
</protein>
<keyword evidence="8 10" id="KW-0472">Membrane</keyword>
<feature type="compositionally biased region" description="Acidic residues" evidence="9">
    <location>
        <begin position="31"/>
        <end position="47"/>
    </location>
</feature>
<evidence type="ECO:0000256" key="5">
    <source>
        <dbReference type="ARBA" id="ARBA00022856"/>
    </source>
</evidence>
<dbReference type="GO" id="GO:0016020">
    <property type="term" value="C:membrane"/>
    <property type="evidence" value="ECO:0007669"/>
    <property type="project" value="UniProtKB-SubCell"/>
</dbReference>
<dbReference type="InterPro" id="IPR004813">
    <property type="entry name" value="OPT"/>
</dbReference>
<evidence type="ECO:0000256" key="10">
    <source>
        <dbReference type="SAM" id="Phobius"/>
    </source>
</evidence>
<feature type="transmembrane region" description="Helical" evidence="10">
    <location>
        <begin position="368"/>
        <end position="391"/>
    </location>
</feature>
<comment type="similarity">
    <text evidence="2">Belongs to the oligopeptide OPT transporter family.</text>
</comment>
<evidence type="ECO:0000256" key="2">
    <source>
        <dbReference type="ARBA" id="ARBA00008807"/>
    </source>
</evidence>
<evidence type="ECO:0000256" key="4">
    <source>
        <dbReference type="ARBA" id="ARBA00022692"/>
    </source>
</evidence>
<keyword evidence="12" id="KW-1185">Reference proteome</keyword>
<proteinExistence type="inferred from homology"/>
<evidence type="ECO:0008006" key="13">
    <source>
        <dbReference type="Google" id="ProtNLM"/>
    </source>
</evidence>
<dbReference type="GO" id="GO:0035673">
    <property type="term" value="F:oligopeptide transmembrane transporter activity"/>
    <property type="evidence" value="ECO:0007669"/>
    <property type="project" value="InterPro"/>
</dbReference>
<organism evidence="11 12">
    <name type="scientific">Steccherinum ochraceum</name>
    <dbReference type="NCBI Taxonomy" id="92696"/>
    <lineage>
        <taxon>Eukaryota</taxon>
        <taxon>Fungi</taxon>
        <taxon>Dikarya</taxon>
        <taxon>Basidiomycota</taxon>
        <taxon>Agaricomycotina</taxon>
        <taxon>Agaricomycetes</taxon>
        <taxon>Polyporales</taxon>
        <taxon>Steccherinaceae</taxon>
        <taxon>Steccherinum</taxon>
    </lineage>
</organism>
<comment type="subcellular location">
    <subcellularLocation>
        <location evidence="1">Membrane</location>
        <topology evidence="1">Multi-pass membrane protein</topology>
    </subcellularLocation>
</comment>
<dbReference type="EMBL" id="RWJN01000123">
    <property type="protein sequence ID" value="TCD66757.1"/>
    <property type="molecule type" value="Genomic_DNA"/>
</dbReference>
<keyword evidence="3" id="KW-0813">Transport</keyword>
<dbReference type="OrthoDB" id="9986677at2759"/>
<dbReference type="PANTHER" id="PTHR22601">
    <property type="entry name" value="ISP4 LIKE PROTEIN"/>
    <property type="match status" value="1"/>
</dbReference>
<feature type="transmembrane region" description="Helical" evidence="10">
    <location>
        <begin position="814"/>
        <end position="831"/>
    </location>
</feature>
<dbReference type="AlphaFoldDB" id="A0A4V2MWL7"/>
<evidence type="ECO:0000256" key="6">
    <source>
        <dbReference type="ARBA" id="ARBA00022927"/>
    </source>
</evidence>
<feature type="transmembrane region" description="Helical" evidence="10">
    <location>
        <begin position="659"/>
        <end position="681"/>
    </location>
</feature>
<name>A0A4V2MWL7_9APHY</name>
<feature type="compositionally biased region" description="Low complexity" evidence="9">
    <location>
        <begin position="197"/>
        <end position="208"/>
    </location>
</feature>
<feature type="transmembrane region" description="Helical" evidence="10">
    <location>
        <begin position="280"/>
        <end position="301"/>
    </location>
</feature>
<dbReference type="Proteomes" id="UP000292702">
    <property type="component" value="Unassembled WGS sequence"/>
</dbReference>
<dbReference type="NCBIfam" id="TIGR00728">
    <property type="entry name" value="OPT_sfam"/>
    <property type="match status" value="1"/>
</dbReference>
<evidence type="ECO:0000313" key="12">
    <source>
        <dbReference type="Proteomes" id="UP000292702"/>
    </source>
</evidence>
<evidence type="ECO:0000256" key="1">
    <source>
        <dbReference type="ARBA" id="ARBA00004141"/>
    </source>
</evidence>
<feature type="transmembrane region" description="Helical" evidence="10">
    <location>
        <begin position="338"/>
        <end position="362"/>
    </location>
</feature>
<comment type="caution">
    <text evidence="11">The sequence shown here is derived from an EMBL/GenBank/DDBJ whole genome shotgun (WGS) entry which is preliminary data.</text>
</comment>
<keyword evidence="7 10" id="KW-1133">Transmembrane helix</keyword>
<accession>A0A4V2MWL7</accession>
<sequence>MTASGRPTTARPDSSDGYFDEHGPQYTYSQEYDDIYEEEEEESDAEDVFAFARPPTGTSANVKSVNSHSSVPQAPVASPPPLAYPPRTFDPASPQIPHDTNYPTAGPSTIHPRHAYPYPQSPVESPPSTTSQPDDDPYRMRRIGPPASSRGSNTTGRRSGVSSAISSREVHVSLPTTREAIDEELATDTKDGAGQKTRPPSSSTSFPTMDSREGSIKMEFDFDAIDEEDSPFPEVRAAVSNIDDPEMPALTLRMWLIGLVLTLTTAAANVFFVFRQPAPTIVPTMLLLIAHPIGKFLAFTLPITPYRTPSIPIPFTGRRLGPYQFSLNPGPWNIKEHALVYMMSNVAITYPYALFTVVVAEFNYGSKLGYGFAATLVLATQMTGFGLAGLVRKFLVWPASMLWPANLVTCTILNTFHAEEDNDRGGMTRYRYFVYVTVGAFFWFFVPGYLFTALSIFNWICWIAPQNIVINQLFGVYNGLGLSVLTFDWTEIIWINNPLVTPWWAQMHTFFGFVCFYWILAPIMYYTNVWSLAHFPILANVPYDKFGKPYDITRVLRPDDTFDVDAFLAYSPLYLPASYAITYCVAFALSSCIVVHTALYYGSAVWRVLRKGEVEKDDIHAKLMRAYPEVPNWWYAAVFVTFFCLSIVASEVWHTGLPVWAILLAIVMVLLYIIPAGYIYALTNQSLTTNLLAQVVPGVLLPGKPIANMIFKSYVIQSLSECTSFVMDLKLGHYIKVPPRATFMVQITATVLAGFVQVGVKQAMFDHIPDICQPNQKSSLTCPHNQVYYTASAVWGLIGPSRQFGSGSIYHPELYALIVGAILPLPFWYYQRRWPNTWNKWISTPVVLNSVQFIPPATGINYSSWFVTGFIFQYFVRRKNFAWWSKFNYVTAAALDTGTLVCLLFIFFTLQVPKGGVSIEWWGNQVWKNTFDFQHVPLLSTPDTGLPGS</sequence>
<keyword evidence="6" id="KW-0653">Protein transport</keyword>
<feature type="transmembrane region" description="Helical" evidence="10">
    <location>
        <begin position="432"/>
        <end position="456"/>
    </location>
</feature>
<feature type="transmembrane region" description="Helical" evidence="10">
    <location>
        <begin position="580"/>
        <end position="601"/>
    </location>
</feature>